<evidence type="ECO:0000313" key="2">
    <source>
        <dbReference type="EMBL" id="MED6210801.1"/>
    </source>
</evidence>
<reference evidence="2 3" key="1">
    <citation type="journal article" date="2023" name="Plants (Basel)">
        <title>Bridging the Gap: Combining Genomics and Transcriptomics Approaches to Understand Stylosanthes scabra, an Orphan Legume from the Brazilian Caatinga.</title>
        <authorList>
            <person name="Ferreira-Neto J.R.C."/>
            <person name="da Silva M.D."/>
            <person name="Binneck E."/>
            <person name="de Melo N.F."/>
            <person name="da Silva R.H."/>
            <person name="de Melo A.L.T.M."/>
            <person name="Pandolfi V."/>
            <person name="Bustamante F.O."/>
            <person name="Brasileiro-Vidal A.C."/>
            <person name="Benko-Iseppon A.M."/>
        </authorList>
    </citation>
    <scope>NUCLEOTIDE SEQUENCE [LARGE SCALE GENOMIC DNA]</scope>
    <source>
        <tissue evidence="2">Leaves</tissue>
    </source>
</reference>
<proteinExistence type="predicted"/>
<feature type="region of interest" description="Disordered" evidence="1">
    <location>
        <begin position="1"/>
        <end position="23"/>
    </location>
</feature>
<sequence>MDLVDEGTHTHHESHEINTCPIDGLEDEIQQVNSLERGEALATKETCEEGGMNFDDCDEDVVLSALTKTKVKSGNKIGGIDGNQGKKKVKIQKICSASSDKIFKSVTK</sequence>
<evidence type="ECO:0000256" key="1">
    <source>
        <dbReference type="SAM" id="MobiDB-lite"/>
    </source>
</evidence>
<feature type="compositionally biased region" description="Basic and acidic residues" evidence="1">
    <location>
        <begin position="1"/>
        <end position="16"/>
    </location>
</feature>
<comment type="caution">
    <text evidence="2">The sequence shown here is derived from an EMBL/GenBank/DDBJ whole genome shotgun (WGS) entry which is preliminary data.</text>
</comment>
<gene>
    <name evidence="2" type="ORF">PIB30_067572</name>
</gene>
<evidence type="ECO:0000313" key="3">
    <source>
        <dbReference type="Proteomes" id="UP001341840"/>
    </source>
</evidence>
<dbReference type="Proteomes" id="UP001341840">
    <property type="component" value="Unassembled WGS sequence"/>
</dbReference>
<organism evidence="2 3">
    <name type="scientific">Stylosanthes scabra</name>
    <dbReference type="NCBI Taxonomy" id="79078"/>
    <lineage>
        <taxon>Eukaryota</taxon>
        <taxon>Viridiplantae</taxon>
        <taxon>Streptophyta</taxon>
        <taxon>Embryophyta</taxon>
        <taxon>Tracheophyta</taxon>
        <taxon>Spermatophyta</taxon>
        <taxon>Magnoliopsida</taxon>
        <taxon>eudicotyledons</taxon>
        <taxon>Gunneridae</taxon>
        <taxon>Pentapetalae</taxon>
        <taxon>rosids</taxon>
        <taxon>fabids</taxon>
        <taxon>Fabales</taxon>
        <taxon>Fabaceae</taxon>
        <taxon>Papilionoideae</taxon>
        <taxon>50 kb inversion clade</taxon>
        <taxon>dalbergioids sensu lato</taxon>
        <taxon>Dalbergieae</taxon>
        <taxon>Pterocarpus clade</taxon>
        <taxon>Stylosanthes</taxon>
    </lineage>
</organism>
<keyword evidence="3" id="KW-1185">Reference proteome</keyword>
<protein>
    <submittedName>
        <fullName evidence="2">Uncharacterized protein</fullName>
    </submittedName>
</protein>
<dbReference type="EMBL" id="JASCZI010242363">
    <property type="protein sequence ID" value="MED6210801.1"/>
    <property type="molecule type" value="Genomic_DNA"/>
</dbReference>
<accession>A0ABU6YLI8</accession>
<name>A0ABU6YLI8_9FABA</name>